<dbReference type="PROSITE" id="PS51257">
    <property type="entry name" value="PROKAR_LIPOPROTEIN"/>
    <property type="match status" value="1"/>
</dbReference>
<gene>
    <name evidence="1" type="ORF">tinsulaeT_00590</name>
</gene>
<evidence type="ECO:0008006" key="3">
    <source>
        <dbReference type="Google" id="ProtNLM"/>
    </source>
</evidence>
<keyword evidence="2" id="KW-1185">Reference proteome</keyword>
<accession>A0ABQ6GNH0</accession>
<comment type="caution">
    <text evidence="1">The sequence shown here is derived from an EMBL/GenBank/DDBJ whole genome shotgun (WGS) entry which is preliminary data.</text>
</comment>
<protein>
    <recommendedName>
        <fullName evidence="3">Lipoprotein</fullName>
    </recommendedName>
</protein>
<evidence type="ECO:0000313" key="2">
    <source>
        <dbReference type="Proteomes" id="UP001157186"/>
    </source>
</evidence>
<organism evidence="1 2">
    <name type="scientific">Thalassotalea insulae</name>
    <dbReference type="NCBI Taxonomy" id="2056778"/>
    <lineage>
        <taxon>Bacteria</taxon>
        <taxon>Pseudomonadati</taxon>
        <taxon>Pseudomonadota</taxon>
        <taxon>Gammaproteobacteria</taxon>
        <taxon>Alteromonadales</taxon>
        <taxon>Colwelliaceae</taxon>
        <taxon>Thalassotalea</taxon>
    </lineage>
</organism>
<sequence length="100" mass="11434">MRSSLITIIIVFLLSGCYDTKSINKYYDTCISLKKPVTLNDLESLFGKVHRIDRVNDEVSLHLFSPHADYVMLHSSFIQAEVNIKNQVVGLKCAEDKRVF</sequence>
<dbReference type="Proteomes" id="UP001157186">
    <property type="component" value="Unassembled WGS sequence"/>
</dbReference>
<name>A0ABQ6GNH0_9GAMM</name>
<proteinExistence type="predicted"/>
<reference evidence="1 2" key="1">
    <citation type="submission" date="2023-03" db="EMBL/GenBank/DDBJ databases">
        <title>Draft genome sequence of Thalassotalea insulae KCTC 62186T.</title>
        <authorList>
            <person name="Sawabe T."/>
        </authorList>
    </citation>
    <scope>NUCLEOTIDE SEQUENCE [LARGE SCALE GENOMIC DNA]</scope>
    <source>
        <strain evidence="1 2">KCTC 62186</strain>
    </source>
</reference>
<dbReference type="EMBL" id="BSST01000001">
    <property type="protein sequence ID" value="GLX76719.1"/>
    <property type="molecule type" value="Genomic_DNA"/>
</dbReference>
<evidence type="ECO:0000313" key="1">
    <source>
        <dbReference type="EMBL" id="GLX76719.1"/>
    </source>
</evidence>